<comment type="caution">
    <text evidence="8">The sequence shown here is derived from an EMBL/GenBank/DDBJ whole genome shotgun (WGS) entry which is preliminary data.</text>
</comment>
<comment type="similarity">
    <text evidence="1">Belongs to the HicA mRNA interferase family.</text>
</comment>
<sequence length="57" mass="6792">MKRRDLIKLLERNGWQLFRNGGNHDVYIKDGEIEVIPRHNEIKEMLAKAIIRKHGLK</sequence>
<keyword evidence="6" id="KW-0694">RNA-binding</keyword>
<accession>A0ABV1EK50</accession>
<name>A0ABV1EK50_9FIRM</name>
<organism evidence="8 9">
    <name type="scientific">Flavonifractor hominis</name>
    <dbReference type="NCBI Taxonomy" id="3133178"/>
    <lineage>
        <taxon>Bacteria</taxon>
        <taxon>Bacillati</taxon>
        <taxon>Bacillota</taxon>
        <taxon>Clostridia</taxon>
        <taxon>Eubacteriales</taxon>
        <taxon>Oscillospiraceae</taxon>
        <taxon>Flavonifractor</taxon>
    </lineage>
</organism>
<dbReference type="InterPro" id="IPR038570">
    <property type="entry name" value="HicA_sf"/>
</dbReference>
<dbReference type="Proteomes" id="UP001440599">
    <property type="component" value="Unassembled WGS sequence"/>
</dbReference>
<keyword evidence="7" id="KW-0346">Stress response</keyword>
<evidence type="ECO:0000256" key="6">
    <source>
        <dbReference type="ARBA" id="ARBA00022884"/>
    </source>
</evidence>
<evidence type="ECO:0000256" key="2">
    <source>
        <dbReference type="ARBA" id="ARBA00022649"/>
    </source>
</evidence>
<protein>
    <submittedName>
        <fullName evidence="8">Type II toxin-antitoxin system HicA family toxin</fullName>
    </submittedName>
</protein>
<evidence type="ECO:0000313" key="9">
    <source>
        <dbReference type="Proteomes" id="UP001440599"/>
    </source>
</evidence>
<evidence type="ECO:0000256" key="5">
    <source>
        <dbReference type="ARBA" id="ARBA00022801"/>
    </source>
</evidence>
<dbReference type="Gene3D" id="3.30.920.30">
    <property type="entry name" value="Hypothetical protein"/>
    <property type="match status" value="1"/>
</dbReference>
<keyword evidence="4" id="KW-0255">Endonuclease</keyword>
<dbReference type="RefSeq" id="WP_349138643.1">
    <property type="nucleotide sequence ID" value="NZ_JBBMFT010000001.1"/>
</dbReference>
<dbReference type="InterPro" id="IPR012933">
    <property type="entry name" value="HicA_mRNA_interferase"/>
</dbReference>
<evidence type="ECO:0000256" key="4">
    <source>
        <dbReference type="ARBA" id="ARBA00022759"/>
    </source>
</evidence>
<dbReference type="SUPFAM" id="SSF54786">
    <property type="entry name" value="YcfA/nrd intein domain"/>
    <property type="match status" value="1"/>
</dbReference>
<keyword evidence="2" id="KW-1277">Toxin-antitoxin system</keyword>
<dbReference type="Pfam" id="PF07927">
    <property type="entry name" value="HicA_toxin"/>
    <property type="match status" value="1"/>
</dbReference>
<keyword evidence="5" id="KW-0378">Hydrolase</keyword>
<gene>
    <name evidence="8" type="ORF">WMO45_00370</name>
</gene>
<proteinExistence type="inferred from homology"/>
<evidence type="ECO:0000313" key="8">
    <source>
        <dbReference type="EMBL" id="MEQ2454966.1"/>
    </source>
</evidence>
<evidence type="ECO:0000256" key="3">
    <source>
        <dbReference type="ARBA" id="ARBA00022722"/>
    </source>
</evidence>
<reference evidence="8 9" key="1">
    <citation type="submission" date="2024-03" db="EMBL/GenBank/DDBJ databases">
        <title>Human intestinal bacterial collection.</title>
        <authorList>
            <person name="Pauvert C."/>
            <person name="Hitch T.C.A."/>
            <person name="Clavel T."/>
        </authorList>
    </citation>
    <scope>NUCLEOTIDE SEQUENCE [LARGE SCALE GENOMIC DNA]</scope>
    <source>
        <strain evidence="8 9">CLA-AP-H34</strain>
    </source>
</reference>
<keyword evidence="3" id="KW-0540">Nuclease</keyword>
<dbReference type="EMBL" id="JBBMFT010000001">
    <property type="protein sequence ID" value="MEQ2454966.1"/>
    <property type="molecule type" value="Genomic_DNA"/>
</dbReference>
<evidence type="ECO:0000256" key="1">
    <source>
        <dbReference type="ARBA" id="ARBA00006620"/>
    </source>
</evidence>
<keyword evidence="9" id="KW-1185">Reference proteome</keyword>
<evidence type="ECO:0000256" key="7">
    <source>
        <dbReference type="ARBA" id="ARBA00023016"/>
    </source>
</evidence>